<sequence length="167" mass="16917">MKALLLAVALASVAPASVAPVAMAQSSGISKQVSALSYGDPIALSDAQVILDRAVRAARAAGHRMAVAIVEPSGELVAFARMDDTQYGSIHVAQRKAWTAARYRLSTASLEERVLSGRTVTLANEDSLPIAGGLPIVIDGRIVGAIGVSGASAAEDATIAAAALVAE</sequence>
<dbReference type="Gene3D" id="3.30.450.150">
    <property type="entry name" value="Haem-degrading domain"/>
    <property type="match status" value="1"/>
</dbReference>
<evidence type="ECO:0000313" key="3">
    <source>
        <dbReference type="Proteomes" id="UP001596152"/>
    </source>
</evidence>
<dbReference type="EMBL" id="JBHSLF010000001">
    <property type="protein sequence ID" value="MFC5342437.1"/>
    <property type="molecule type" value="Genomic_DNA"/>
</dbReference>
<evidence type="ECO:0000256" key="1">
    <source>
        <dbReference type="SAM" id="SignalP"/>
    </source>
</evidence>
<feature type="signal peptide" evidence="1">
    <location>
        <begin position="1"/>
        <end position="24"/>
    </location>
</feature>
<dbReference type="PANTHER" id="PTHR34309">
    <property type="entry name" value="SLR1406 PROTEIN"/>
    <property type="match status" value="1"/>
</dbReference>
<dbReference type="Proteomes" id="UP001596152">
    <property type="component" value="Unassembled WGS sequence"/>
</dbReference>
<proteinExistence type="predicted"/>
<organism evidence="2 3">
    <name type="scientific">Brevundimonas staleyi</name>
    <dbReference type="NCBI Taxonomy" id="74326"/>
    <lineage>
        <taxon>Bacteria</taxon>
        <taxon>Pseudomonadati</taxon>
        <taxon>Pseudomonadota</taxon>
        <taxon>Alphaproteobacteria</taxon>
        <taxon>Caulobacterales</taxon>
        <taxon>Caulobacteraceae</taxon>
        <taxon>Brevundimonas</taxon>
    </lineage>
</organism>
<dbReference type="InterPro" id="IPR038084">
    <property type="entry name" value="PduO/GlcC-like_sf"/>
</dbReference>
<dbReference type="RefSeq" id="WP_374036317.1">
    <property type="nucleotide sequence ID" value="NZ_CP169082.1"/>
</dbReference>
<gene>
    <name evidence="2" type="ORF">ACFPIE_00820</name>
</gene>
<dbReference type="SUPFAM" id="SSF143744">
    <property type="entry name" value="GlcG-like"/>
    <property type="match status" value="1"/>
</dbReference>
<accession>A0ABW0FP14</accession>
<dbReference type="Pfam" id="PF03928">
    <property type="entry name" value="HbpS-like"/>
    <property type="match status" value="1"/>
</dbReference>
<dbReference type="InterPro" id="IPR052517">
    <property type="entry name" value="GlcG_carb_metab_protein"/>
</dbReference>
<comment type="caution">
    <text evidence="2">The sequence shown here is derived from an EMBL/GenBank/DDBJ whole genome shotgun (WGS) entry which is preliminary data.</text>
</comment>
<reference evidence="3" key="1">
    <citation type="journal article" date="2019" name="Int. J. Syst. Evol. Microbiol.">
        <title>The Global Catalogue of Microorganisms (GCM) 10K type strain sequencing project: providing services to taxonomists for standard genome sequencing and annotation.</title>
        <authorList>
            <consortium name="The Broad Institute Genomics Platform"/>
            <consortium name="The Broad Institute Genome Sequencing Center for Infectious Disease"/>
            <person name="Wu L."/>
            <person name="Ma J."/>
        </authorList>
    </citation>
    <scope>NUCLEOTIDE SEQUENCE [LARGE SCALE GENOMIC DNA]</scope>
    <source>
        <strain evidence="3">JCM 12125</strain>
    </source>
</reference>
<dbReference type="InterPro" id="IPR005624">
    <property type="entry name" value="PduO/GlcC-like"/>
</dbReference>
<name>A0ABW0FP14_9CAUL</name>
<dbReference type="PANTHER" id="PTHR34309:SF1">
    <property type="entry name" value="PROTEIN GLCG"/>
    <property type="match status" value="1"/>
</dbReference>
<keyword evidence="1" id="KW-0732">Signal</keyword>
<feature type="chain" id="PRO_5046831915" evidence="1">
    <location>
        <begin position="25"/>
        <end position="167"/>
    </location>
</feature>
<keyword evidence="3" id="KW-1185">Reference proteome</keyword>
<protein>
    <submittedName>
        <fullName evidence="2">Heme-binding protein</fullName>
    </submittedName>
</protein>
<evidence type="ECO:0000313" key="2">
    <source>
        <dbReference type="EMBL" id="MFC5342437.1"/>
    </source>
</evidence>